<name>A0A8T4L435_9ARCH</name>
<evidence type="ECO:0000259" key="7">
    <source>
        <dbReference type="Pfam" id="PF00347"/>
    </source>
</evidence>
<dbReference type="InterPro" id="IPR019907">
    <property type="entry name" value="Ribosomal_uL6_arc"/>
</dbReference>
<dbReference type="InterPro" id="IPR036789">
    <property type="entry name" value="Ribosomal_uL6-like_a/b-dom_sf"/>
</dbReference>
<feature type="domain" description="Large ribosomal subunit protein uL6 alpha-beta" evidence="7">
    <location>
        <begin position="11"/>
        <end position="80"/>
    </location>
</feature>
<dbReference type="GO" id="GO:0019843">
    <property type="term" value="F:rRNA binding"/>
    <property type="evidence" value="ECO:0007669"/>
    <property type="project" value="UniProtKB-UniRule"/>
</dbReference>
<keyword evidence="1" id="KW-0699">rRNA-binding</keyword>
<dbReference type="SUPFAM" id="SSF56053">
    <property type="entry name" value="Ribosomal protein L6"/>
    <property type="match status" value="2"/>
</dbReference>
<dbReference type="InterPro" id="IPR020040">
    <property type="entry name" value="Ribosomal_uL6_a/b-dom"/>
</dbReference>
<evidence type="ECO:0000256" key="6">
    <source>
        <dbReference type="NCBIfam" id="TIGR03653"/>
    </source>
</evidence>
<dbReference type="GO" id="GO:0022625">
    <property type="term" value="C:cytosolic large ribosomal subunit"/>
    <property type="evidence" value="ECO:0007669"/>
    <property type="project" value="UniProtKB-UniRule"/>
</dbReference>
<dbReference type="AlphaFoldDB" id="A0A8T4L435"/>
<feature type="domain" description="Large ribosomal subunit protein uL6 alpha-beta" evidence="7">
    <location>
        <begin position="94"/>
        <end position="168"/>
    </location>
</feature>
<dbReference type="Gene3D" id="3.90.930.12">
    <property type="entry name" value="Ribosomal protein L6, alpha-beta domain"/>
    <property type="match status" value="2"/>
</dbReference>
<comment type="caution">
    <text evidence="8">The sequence shown here is derived from an EMBL/GenBank/DDBJ whole genome shotgun (WGS) entry which is preliminary data.</text>
</comment>
<evidence type="ECO:0000256" key="4">
    <source>
        <dbReference type="ARBA" id="ARBA00023274"/>
    </source>
</evidence>
<evidence type="ECO:0000313" key="9">
    <source>
        <dbReference type="Proteomes" id="UP000675968"/>
    </source>
</evidence>
<dbReference type="NCBIfam" id="TIGR03653">
    <property type="entry name" value="uL6_arch"/>
    <property type="match status" value="1"/>
</dbReference>
<dbReference type="GO" id="GO:0002181">
    <property type="term" value="P:cytoplasmic translation"/>
    <property type="evidence" value="ECO:0007669"/>
    <property type="project" value="TreeGrafter"/>
</dbReference>
<accession>A0A8T4L435</accession>
<evidence type="ECO:0000256" key="3">
    <source>
        <dbReference type="ARBA" id="ARBA00022980"/>
    </source>
</evidence>
<keyword evidence="4" id="KW-0687">Ribonucleoprotein</keyword>
<keyword evidence="3 8" id="KW-0689">Ribosomal protein</keyword>
<evidence type="ECO:0000256" key="5">
    <source>
        <dbReference type="ARBA" id="ARBA00035454"/>
    </source>
</evidence>
<dbReference type="NCBIfam" id="NF004037">
    <property type="entry name" value="PRK05518.1"/>
    <property type="match status" value="1"/>
</dbReference>
<protein>
    <recommendedName>
        <fullName evidence="5 6">50S ribosomal protein L6</fullName>
    </recommendedName>
</protein>
<dbReference type="Pfam" id="PF00347">
    <property type="entry name" value="Ribosomal_L6"/>
    <property type="match status" value="2"/>
</dbReference>
<evidence type="ECO:0000256" key="2">
    <source>
        <dbReference type="ARBA" id="ARBA00022884"/>
    </source>
</evidence>
<organism evidence="8 9">
    <name type="scientific">Candidatus Iainarchaeum sp</name>
    <dbReference type="NCBI Taxonomy" id="3101447"/>
    <lineage>
        <taxon>Archaea</taxon>
        <taxon>Candidatus Iainarchaeota</taxon>
        <taxon>Candidatus Iainarchaeia</taxon>
        <taxon>Candidatus Iainarchaeales</taxon>
        <taxon>Candidatus Iainarchaeaceae</taxon>
        <taxon>Candidatus Iainarchaeum</taxon>
    </lineage>
</organism>
<keyword evidence="2" id="KW-0694">RNA-binding</keyword>
<reference evidence="8" key="2">
    <citation type="submission" date="2021-05" db="EMBL/GenBank/DDBJ databases">
        <title>Protein family content uncovers lineage relationships and bacterial pathway maintenance mechanisms in DPANN archaea.</title>
        <authorList>
            <person name="Castelle C.J."/>
            <person name="Meheust R."/>
            <person name="Jaffe A.L."/>
            <person name="Seitz K."/>
            <person name="Gong X."/>
            <person name="Baker B.J."/>
            <person name="Banfield J.F."/>
        </authorList>
    </citation>
    <scope>NUCLEOTIDE SEQUENCE</scope>
    <source>
        <strain evidence="8">RIFCSPLOWO2_01_FULL_AR10_48_17</strain>
    </source>
</reference>
<dbReference type="PANTHER" id="PTHR11655:SF16">
    <property type="entry name" value="60S RIBOSOMAL PROTEIN L9"/>
    <property type="match status" value="1"/>
</dbReference>
<reference evidence="8" key="1">
    <citation type="submission" date="2021-03" db="EMBL/GenBank/DDBJ databases">
        <authorList>
            <person name="Jaffe A."/>
        </authorList>
    </citation>
    <scope>NUCLEOTIDE SEQUENCE</scope>
    <source>
        <strain evidence="8">RIFCSPLOWO2_01_FULL_AR10_48_17</strain>
    </source>
</reference>
<sequence>MEKNMRRIELPQGMDAQIDGAKVTVKGNGREVSKTFSAEGVSFSKEGNAIVLTAVHLSNREVARMNAIVSHVENLIKGTKKDYEYKMGIVFSHFPMTVNVKESVVEINNFLGEKKSRRAKIVKGTKVMVKGKEVVVTGSNKEHVGQTAANIEGAARVIGRDKRVFQDGIFIVSKSKHE</sequence>
<dbReference type="EMBL" id="JAGVWC010000012">
    <property type="protein sequence ID" value="MBS3062093.1"/>
    <property type="molecule type" value="Genomic_DNA"/>
</dbReference>
<dbReference type="PANTHER" id="PTHR11655">
    <property type="entry name" value="60S/50S RIBOSOMAL PROTEIN L6/L9"/>
    <property type="match status" value="1"/>
</dbReference>
<proteinExistence type="predicted"/>
<gene>
    <name evidence="8" type="ORF">J4215_05920</name>
</gene>
<evidence type="ECO:0000313" key="8">
    <source>
        <dbReference type="EMBL" id="MBS3062093.1"/>
    </source>
</evidence>
<evidence type="ECO:0000256" key="1">
    <source>
        <dbReference type="ARBA" id="ARBA00022730"/>
    </source>
</evidence>
<dbReference type="GO" id="GO:0003735">
    <property type="term" value="F:structural constituent of ribosome"/>
    <property type="evidence" value="ECO:0007669"/>
    <property type="project" value="UniProtKB-UniRule"/>
</dbReference>
<dbReference type="FunFam" id="3.90.930.12:FF:000008">
    <property type="entry name" value="50S ribosomal protein L6"/>
    <property type="match status" value="1"/>
</dbReference>
<dbReference type="InterPro" id="IPR000702">
    <property type="entry name" value="Ribosomal_uL6-like"/>
</dbReference>
<dbReference type="PIRSF" id="PIRSF002162">
    <property type="entry name" value="Ribosomal_L6"/>
    <property type="match status" value="1"/>
</dbReference>
<dbReference type="Proteomes" id="UP000675968">
    <property type="component" value="Unassembled WGS sequence"/>
</dbReference>